<dbReference type="GO" id="GO:0009307">
    <property type="term" value="P:DNA restriction-modification system"/>
    <property type="evidence" value="ECO:0007669"/>
    <property type="project" value="InterPro"/>
</dbReference>
<evidence type="ECO:0000313" key="4">
    <source>
        <dbReference type="EMBL" id="GGO62947.1"/>
    </source>
</evidence>
<evidence type="ECO:0008006" key="6">
    <source>
        <dbReference type="Google" id="ProtNLM"/>
    </source>
</evidence>
<dbReference type="Proteomes" id="UP000646523">
    <property type="component" value="Unassembled WGS sequence"/>
</dbReference>
<dbReference type="RefSeq" id="WP_189122654.1">
    <property type="nucleotide sequence ID" value="NZ_BMNH01000002.1"/>
</dbReference>
<dbReference type="SUPFAM" id="SSF52540">
    <property type="entry name" value="P-loop containing nucleoside triphosphate hydrolases"/>
    <property type="match status" value="1"/>
</dbReference>
<sequence>MPDYDFKTLSPTDFELLVRDLLAAEYGWKLEAFGSGQDGGVDLRGWVGGKKVVVQCKHYAGSTFADLGRSAREELPKMNKERPDRYLFATTQNLSRTQKDSLAKDLSPWLANPGDLLTQLDLNELLSRHQRVERQHFKLWLASTGMLELIVRSGLWARSEALMEDIRDRVKLYVRSPGYDRASTRLDDTHVVVLTGVPGVGKSMLAEMLLLAHWHEGWQVILISSNIDEAWDAYRPGEQQIFFYDDFLGQTDISERGNKNEDAGIVRFMDRVAKDSTKRIVMTTRSQILRQTALTREPIARGNFELRECVVEVADYRAVERAQILYNHLYFSKLPRQVLRDYVAGKHYWQVVDHPNFSPRVIEQVIKRGSQSAETLAKSLVNTLARPIDLWGTMFATVLSDAAQRVVLTLATFPVEGVDPNTLRKVARRDTRPIDFTNALRALEGTFIQIGTSPPIKETRVAYANPSVRDFVLATLDEEPEYALSLINDACSLNQILTLLRYAAATTNGGHRFPNLAAALISEQHNVANRIEELMLEGIRTANSTKYPHVEINSVLRPIAELLTLTRQLAPERSPQLLSRALSVRSQFDAYANTDILDNLNHAFIEHEKGRLDEVKTQARELICAWGDALSISEEVEKFASFVQANKPLLAPHFDPIPLLKQYAEAALRSDVDNISSNRTDEDSDSQWLDEIEGLAETIGLADELRDDIERERSNTAQHYAEEESHDFSDRSRSGYSATSRLDTHKDRAYIGEIFQQLS</sequence>
<dbReference type="AlphaFoldDB" id="A0A918DEW5"/>
<dbReference type="InterPro" id="IPR007560">
    <property type="entry name" value="Restrct_endonuc_IV_Mrr"/>
</dbReference>
<evidence type="ECO:0000256" key="1">
    <source>
        <dbReference type="SAM" id="MobiDB-lite"/>
    </source>
</evidence>
<name>A0A918DEW5_9ACTN</name>
<gene>
    <name evidence="4" type="ORF">GCM10012289_08710</name>
</gene>
<feature type="region of interest" description="Disordered" evidence="1">
    <location>
        <begin position="716"/>
        <end position="739"/>
    </location>
</feature>
<dbReference type="Gene3D" id="3.40.1350.10">
    <property type="match status" value="1"/>
</dbReference>
<keyword evidence="5" id="KW-1185">Reference proteome</keyword>
<organism evidence="4 5">
    <name type="scientific">Nonomuraea cavernae</name>
    <dbReference type="NCBI Taxonomy" id="2045107"/>
    <lineage>
        <taxon>Bacteria</taxon>
        <taxon>Bacillati</taxon>
        <taxon>Actinomycetota</taxon>
        <taxon>Actinomycetes</taxon>
        <taxon>Streptosporangiales</taxon>
        <taxon>Streptosporangiaceae</taxon>
        <taxon>Nonomuraea</taxon>
    </lineage>
</organism>
<dbReference type="Pfam" id="PF20720">
    <property type="entry name" value="nSTAND3"/>
    <property type="match status" value="1"/>
</dbReference>
<dbReference type="SUPFAM" id="SSF52980">
    <property type="entry name" value="Restriction endonuclease-like"/>
    <property type="match status" value="1"/>
</dbReference>
<feature type="domain" description="Restriction endonuclease type IV Mrr" evidence="2">
    <location>
        <begin position="7"/>
        <end position="99"/>
    </location>
</feature>
<feature type="compositionally biased region" description="Basic and acidic residues" evidence="1">
    <location>
        <begin position="716"/>
        <end position="733"/>
    </location>
</feature>
<dbReference type="GO" id="GO:0004519">
    <property type="term" value="F:endonuclease activity"/>
    <property type="evidence" value="ECO:0007669"/>
    <property type="project" value="InterPro"/>
</dbReference>
<dbReference type="EMBL" id="BMNH01000002">
    <property type="protein sequence ID" value="GGO62947.1"/>
    <property type="molecule type" value="Genomic_DNA"/>
</dbReference>
<dbReference type="InterPro" id="IPR011335">
    <property type="entry name" value="Restrct_endonuc-II-like"/>
</dbReference>
<evidence type="ECO:0000313" key="5">
    <source>
        <dbReference type="Proteomes" id="UP000646523"/>
    </source>
</evidence>
<proteinExistence type="predicted"/>
<reference evidence="4" key="2">
    <citation type="submission" date="2020-09" db="EMBL/GenBank/DDBJ databases">
        <authorList>
            <person name="Sun Q."/>
            <person name="Zhou Y."/>
        </authorList>
    </citation>
    <scope>NUCLEOTIDE SEQUENCE</scope>
    <source>
        <strain evidence="4">CGMCC 4.7368</strain>
    </source>
</reference>
<comment type="caution">
    <text evidence="4">The sequence shown here is derived from an EMBL/GenBank/DDBJ whole genome shotgun (WGS) entry which is preliminary data.</text>
</comment>
<evidence type="ECO:0000259" key="2">
    <source>
        <dbReference type="Pfam" id="PF04471"/>
    </source>
</evidence>
<dbReference type="InterPro" id="IPR027417">
    <property type="entry name" value="P-loop_NTPase"/>
</dbReference>
<accession>A0A918DEW5</accession>
<protein>
    <recommendedName>
        <fullName evidence="6">Restriction endonuclease type IV Mrr domain-containing protein</fullName>
    </recommendedName>
</protein>
<dbReference type="Pfam" id="PF04471">
    <property type="entry name" value="Mrr_cat"/>
    <property type="match status" value="1"/>
</dbReference>
<evidence type="ECO:0000259" key="3">
    <source>
        <dbReference type="Pfam" id="PF20720"/>
    </source>
</evidence>
<feature type="domain" description="Novel STAND NTPase 3" evidence="3">
    <location>
        <begin position="173"/>
        <end position="331"/>
    </location>
</feature>
<dbReference type="InterPro" id="IPR049050">
    <property type="entry name" value="nSTAND3"/>
</dbReference>
<dbReference type="GO" id="GO:0003677">
    <property type="term" value="F:DNA binding"/>
    <property type="evidence" value="ECO:0007669"/>
    <property type="project" value="InterPro"/>
</dbReference>
<reference evidence="4" key="1">
    <citation type="journal article" date="2014" name="Int. J. Syst. Evol. Microbiol.">
        <title>Complete genome sequence of Corynebacterium casei LMG S-19264T (=DSM 44701T), isolated from a smear-ripened cheese.</title>
        <authorList>
            <consortium name="US DOE Joint Genome Institute (JGI-PGF)"/>
            <person name="Walter F."/>
            <person name="Albersmeier A."/>
            <person name="Kalinowski J."/>
            <person name="Ruckert C."/>
        </authorList>
    </citation>
    <scope>NUCLEOTIDE SEQUENCE</scope>
    <source>
        <strain evidence="4">CGMCC 4.7368</strain>
    </source>
</reference>
<dbReference type="InterPro" id="IPR011856">
    <property type="entry name" value="tRNA_endonuc-like_dom_sf"/>
</dbReference>